<comment type="similarity">
    <text evidence="1 5">Belongs to the GDA1/CD39 NTPase family.</text>
</comment>
<comment type="caution">
    <text evidence="6">The sequence shown here is derived from an EMBL/GenBank/DDBJ whole genome shotgun (WGS) entry which is preliminary data.</text>
</comment>
<evidence type="ECO:0000256" key="5">
    <source>
        <dbReference type="RuleBase" id="RU003833"/>
    </source>
</evidence>
<sequence length="461" mass="49326">MARLRDTRYEPTSRRRVVLAVLGIPVALILLVALLMPRGGSVETGFSRSKLDNSGKSQLTKGSVDARYSVVIDAGSTGSRVHIFKFLTTSAGALDLQFDKFEQLKPGLSAHAADPQAAAASLKPLLALAQEVIPAALHASTRVSVGATAGLRLLPGDSAEQILQAVRALLKTYPFQSSDADVKILTGADEGAFAWLTLNYLLGHLGEHEDKTVAAIDLGGGSVQEAFAMTKEEATAAPHANYTTVMTGGGRDYHVYVYSYLGYGLMAGRAGILAVGPKDGQAHPCLPAAYKGEYQYAGVTYPLVGGEAESPDGCARVVKESLNVAAQCSAPQFQCTFNGAWGGGRVPSVFYISSYFWDRAVDAGLVPETSAIEAHVKPAQFKELAQRACSTKLADMPTKFPKVLEEAYPYFCMDLTYVHTLLLEGFRVPETTDITIVKKVQYKEEQIEAAWPLGAAINTLK</sequence>
<dbReference type="EMBL" id="JASFZW010000007">
    <property type="protein sequence ID" value="KAK2077283.1"/>
    <property type="molecule type" value="Genomic_DNA"/>
</dbReference>
<keyword evidence="4" id="KW-0547">Nucleotide-binding</keyword>
<evidence type="ECO:0000256" key="2">
    <source>
        <dbReference type="ARBA" id="ARBA00022801"/>
    </source>
</evidence>
<accession>A0AAD9ML04</accession>
<feature type="binding site" evidence="4">
    <location>
        <begin position="220"/>
        <end position="224"/>
    </location>
    <ligand>
        <name>ATP</name>
        <dbReference type="ChEBI" id="CHEBI:30616"/>
    </ligand>
</feature>
<dbReference type="GO" id="GO:0009134">
    <property type="term" value="P:nucleoside diphosphate catabolic process"/>
    <property type="evidence" value="ECO:0007669"/>
    <property type="project" value="TreeGrafter"/>
</dbReference>
<protein>
    <recommendedName>
        <fullName evidence="8">Apyrase</fullName>
    </recommendedName>
</protein>
<dbReference type="GO" id="GO:0016020">
    <property type="term" value="C:membrane"/>
    <property type="evidence" value="ECO:0007669"/>
    <property type="project" value="TreeGrafter"/>
</dbReference>
<dbReference type="InterPro" id="IPR000407">
    <property type="entry name" value="GDA1_CD39_NTPase"/>
</dbReference>
<proteinExistence type="inferred from homology"/>
<name>A0AAD9ML04_PROWI</name>
<dbReference type="PANTHER" id="PTHR11782:SF83">
    <property type="entry name" value="GUANOSINE-DIPHOSPHATASE"/>
    <property type="match status" value="1"/>
</dbReference>
<dbReference type="Pfam" id="PF01150">
    <property type="entry name" value="GDA1_CD39"/>
    <property type="match status" value="1"/>
</dbReference>
<evidence type="ECO:0000256" key="4">
    <source>
        <dbReference type="PIRSR" id="PIRSR600407-2"/>
    </source>
</evidence>
<keyword evidence="7" id="KW-1185">Reference proteome</keyword>
<dbReference type="GO" id="GO:0005524">
    <property type="term" value="F:ATP binding"/>
    <property type="evidence" value="ECO:0007669"/>
    <property type="project" value="UniProtKB-KW"/>
</dbReference>
<dbReference type="AlphaFoldDB" id="A0AAD9ML04"/>
<organism evidence="6 7">
    <name type="scientific">Prototheca wickerhamii</name>
    <dbReference type="NCBI Taxonomy" id="3111"/>
    <lineage>
        <taxon>Eukaryota</taxon>
        <taxon>Viridiplantae</taxon>
        <taxon>Chlorophyta</taxon>
        <taxon>core chlorophytes</taxon>
        <taxon>Trebouxiophyceae</taxon>
        <taxon>Chlorellales</taxon>
        <taxon>Chlorellaceae</taxon>
        <taxon>Prototheca</taxon>
    </lineage>
</organism>
<evidence type="ECO:0000313" key="7">
    <source>
        <dbReference type="Proteomes" id="UP001255856"/>
    </source>
</evidence>
<dbReference type="PANTHER" id="PTHR11782">
    <property type="entry name" value="ADENOSINE/GUANOSINE DIPHOSPHATASE"/>
    <property type="match status" value="1"/>
</dbReference>
<gene>
    <name evidence="6" type="ORF">QBZ16_004917</name>
</gene>
<evidence type="ECO:0008006" key="8">
    <source>
        <dbReference type="Google" id="ProtNLM"/>
    </source>
</evidence>
<reference evidence="6" key="1">
    <citation type="submission" date="2021-01" db="EMBL/GenBank/DDBJ databases">
        <authorList>
            <person name="Eckstrom K.M.E."/>
        </authorList>
    </citation>
    <scope>NUCLEOTIDE SEQUENCE</scope>
    <source>
        <strain evidence="6">UVCC 0001</strain>
    </source>
</reference>
<dbReference type="Gene3D" id="3.30.420.150">
    <property type="entry name" value="Exopolyphosphatase. Domain 2"/>
    <property type="match status" value="1"/>
</dbReference>
<dbReference type="PROSITE" id="PS01238">
    <property type="entry name" value="GDA1_CD39_NTPASE"/>
    <property type="match status" value="1"/>
</dbReference>
<dbReference type="Proteomes" id="UP001255856">
    <property type="component" value="Unassembled WGS sequence"/>
</dbReference>
<keyword evidence="4" id="KW-0067">ATP-binding</keyword>
<dbReference type="Gene3D" id="3.30.420.40">
    <property type="match status" value="1"/>
</dbReference>
<evidence type="ECO:0000313" key="6">
    <source>
        <dbReference type="EMBL" id="KAK2077283.1"/>
    </source>
</evidence>
<evidence type="ECO:0000256" key="3">
    <source>
        <dbReference type="PIRSR" id="PIRSR600407-1"/>
    </source>
</evidence>
<dbReference type="GO" id="GO:0017110">
    <property type="term" value="F:nucleoside diphosphate phosphatase activity"/>
    <property type="evidence" value="ECO:0007669"/>
    <property type="project" value="TreeGrafter"/>
</dbReference>
<feature type="active site" description="Proton acceptor" evidence="3">
    <location>
        <position position="190"/>
    </location>
</feature>
<evidence type="ECO:0000256" key="1">
    <source>
        <dbReference type="ARBA" id="ARBA00009283"/>
    </source>
</evidence>
<keyword evidence="2 5" id="KW-0378">Hydrolase</keyword>